<protein>
    <submittedName>
        <fullName evidence="9">Ammonium transporter Rh type A isoform X2</fullName>
    </submittedName>
</protein>
<evidence type="ECO:0000256" key="5">
    <source>
        <dbReference type="ARBA" id="ARBA00023136"/>
    </source>
</evidence>
<keyword evidence="8" id="KW-1185">Reference proteome</keyword>
<evidence type="ECO:0000256" key="6">
    <source>
        <dbReference type="SAM" id="Phobius"/>
    </source>
</evidence>
<sequence length="448" mass="49607">MERKMKQVGISFPLALIAFQVLLLALFAGFVDYDYTKSGRNNMFYAQFQDIHVMIFIGFGFLMTFLKKYGYGALSYNLLLAAATIQWATLINAWIKQRMQKNTNHFEGNPTKIKVGVTDMITADFTATAVLISYGAVIGKASRVQLFVMTIVECVIFAINENIIMEYLKISDVGGTIVLHVFGAYFGLAVSFILKNHSDLKHKEGSEYHSDIFSMIGTLFLWVFWPSFNAGLLGDKSIQQSRALVNTYFSLAACVLTSFACSSFVNKKFKLNMVHIQNATLAGGVAVGTCADLMIKPWGAIMIGMFAGCISVLGYNYLTPVLNKHKIHDTCGVHNLHGMPGVFGALCGAVAAAAIKPKSYYDKDDFLNIYTLGEERTLVKQGCFQLAALVVSLTLAIIGGLLTGLLLNFFESNFDDDHFDDKGDFEIPADHEYCEESNKDQLMKNMNE</sequence>
<feature type="transmembrane region" description="Helical" evidence="6">
    <location>
        <begin position="177"/>
        <end position="196"/>
    </location>
</feature>
<dbReference type="Proteomes" id="UP001652625">
    <property type="component" value="Chromosome 14"/>
</dbReference>
<feature type="transmembrane region" description="Helical" evidence="6">
    <location>
        <begin position="78"/>
        <end position="95"/>
    </location>
</feature>
<comment type="similarity">
    <text evidence="2">Belongs to the ammonium transporter (TC 2.A.49) family. Rh subfamily.</text>
</comment>
<feature type="transmembrane region" description="Helical" evidence="6">
    <location>
        <begin position="115"/>
        <end position="137"/>
    </location>
</feature>
<accession>A0ABM4DH95</accession>
<feature type="transmembrane region" description="Helical" evidence="6">
    <location>
        <begin position="298"/>
        <end position="318"/>
    </location>
</feature>
<keyword evidence="4 6" id="KW-1133">Transmembrane helix</keyword>
<evidence type="ECO:0000256" key="1">
    <source>
        <dbReference type="ARBA" id="ARBA00004141"/>
    </source>
</evidence>
<feature type="domain" description="Ammonium transporter AmtB-like" evidence="7">
    <location>
        <begin position="17"/>
        <end position="408"/>
    </location>
</feature>
<dbReference type="RefSeq" id="XP_065673836.1">
    <property type="nucleotide sequence ID" value="XM_065817764.1"/>
</dbReference>
<dbReference type="GeneID" id="100214337"/>
<feature type="transmembrane region" description="Helical" evidence="6">
    <location>
        <begin position="144"/>
        <end position="165"/>
    </location>
</feature>
<gene>
    <name evidence="9" type="primary">LOC100214337</name>
</gene>
<feature type="transmembrane region" description="Helical" evidence="6">
    <location>
        <begin position="338"/>
        <end position="355"/>
    </location>
</feature>
<dbReference type="Pfam" id="PF00909">
    <property type="entry name" value="Ammonium_transp"/>
    <property type="match status" value="1"/>
</dbReference>
<organism evidence="8 9">
    <name type="scientific">Hydra vulgaris</name>
    <name type="common">Hydra</name>
    <name type="synonym">Hydra attenuata</name>
    <dbReference type="NCBI Taxonomy" id="6087"/>
    <lineage>
        <taxon>Eukaryota</taxon>
        <taxon>Metazoa</taxon>
        <taxon>Cnidaria</taxon>
        <taxon>Hydrozoa</taxon>
        <taxon>Hydroidolina</taxon>
        <taxon>Anthoathecata</taxon>
        <taxon>Aplanulata</taxon>
        <taxon>Hydridae</taxon>
        <taxon>Hydra</taxon>
    </lineage>
</organism>
<dbReference type="PANTHER" id="PTHR11730">
    <property type="entry name" value="AMMONIUM TRANSPORTER"/>
    <property type="match status" value="1"/>
</dbReference>
<comment type="subcellular location">
    <subcellularLocation>
        <location evidence="1">Membrane</location>
        <topology evidence="1">Multi-pass membrane protein</topology>
    </subcellularLocation>
</comment>
<feature type="transmembrane region" description="Helical" evidence="6">
    <location>
        <begin position="12"/>
        <end position="31"/>
    </location>
</feature>
<dbReference type="InterPro" id="IPR024041">
    <property type="entry name" value="NH4_transpt_AmtB-like_dom"/>
</dbReference>
<proteinExistence type="inferred from homology"/>
<feature type="transmembrane region" description="Helical" evidence="6">
    <location>
        <begin position="208"/>
        <end position="225"/>
    </location>
</feature>
<keyword evidence="5 6" id="KW-0472">Membrane</keyword>
<evidence type="ECO:0000259" key="7">
    <source>
        <dbReference type="Pfam" id="PF00909"/>
    </source>
</evidence>
<dbReference type="InterPro" id="IPR002229">
    <property type="entry name" value="RhesusRHD"/>
</dbReference>
<evidence type="ECO:0000313" key="9">
    <source>
        <dbReference type="RefSeq" id="XP_065673836.1"/>
    </source>
</evidence>
<name>A0ABM4DH95_HYDVU</name>
<dbReference type="InterPro" id="IPR029020">
    <property type="entry name" value="Ammonium/urea_transptr"/>
</dbReference>
<reference evidence="9" key="1">
    <citation type="submission" date="2025-08" db="UniProtKB">
        <authorList>
            <consortium name="RefSeq"/>
        </authorList>
    </citation>
    <scope>IDENTIFICATION</scope>
</reference>
<dbReference type="Gene3D" id="1.10.3430.10">
    <property type="entry name" value="Ammonium transporter AmtB like domains"/>
    <property type="match status" value="1"/>
</dbReference>
<dbReference type="SUPFAM" id="SSF111352">
    <property type="entry name" value="Ammonium transporter"/>
    <property type="match status" value="1"/>
</dbReference>
<evidence type="ECO:0000256" key="4">
    <source>
        <dbReference type="ARBA" id="ARBA00022989"/>
    </source>
</evidence>
<feature type="transmembrane region" description="Helical" evidence="6">
    <location>
        <begin position="43"/>
        <end position="66"/>
    </location>
</feature>
<feature type="transmembrane region" description="Helical" evidence="6">
    <location>
        <begin position="245"/>
        <end position="265"/>
    </location>
</feature>
<feature type="transmembrane region" description="Helical" evidence="6">
    <location>
        <begin position="386"/>
        <end position="410"/>
    </location>
</feature>
<dbReference type="PRINTS" id="PR00342">
    <property type="entry name" value="RHESUSRHD"/>
</dbReference>
<evidence type="ECO:0000313" key="8">
    <source>
        <dbReference type="Proteomes" id="UP001652625"/>
    </source>
</evidence>
<keyword evidence="3 6" id="KW-0812">Transmembrane</keyword>
<evidence type="ECO:0000256" key="3">
    <source>
        <dbReference type="ARBA" id="ARBA00022692"/>
    </source>
</evidence>
<dbReference type="PANTHER" id="PTHR11730:SF60">
    <property type="entry name" value="RH50, ISOFORM D"/>
    <property type="match status" value="1"/>
</dbReference>
<evidence type="ECO:0000256" key="2">
    <source>
        <dbReference type="ARBA" id="ARBA00011036"/>
    </source>
</evidence>